<dbReference type="GO" id="GO:0008448">
    <property type="term" value="F:N-acetylglucosamine-6-phosphate deacetylase activity"/>
    <property type="evidence" value="ECO:0007669"/>
    <property type="project" value="TreeGrafter"/>
</dbReference>
<dbReference type="PANTHER" id="PTHR11113:SF14">
    <property type="entry name" value="N-ACETYLGLUCOSAMINE-6-PHOSPHATE DEACETYLASE"/>
    <property type="match status" value="1"/>
</dbReference>
<dbReference type="EMBL" id="BARS01034628">
    <property type="protein sequence ID" value="GAG24426.1"/>
    <property type="molecule type" value="Genomic_DNA"/>
</dbReference>
<reference evidence="2" key="1">
    <citation type="journal article" date="2014" name="Front. Microbiol.">
        <title>High frequency of phylogenetically diverse reductive dehalogenase-homologous genes in deep subseafloor sedimentary metagenomes.</title>
        <authorList>
            <person name="Kawai M."/>
            <person name="Futagami T."/>
            <person name="Toyoda A."/>
            <person name="Takaki Y."/>
            <person name="Nishi S."/>
            <person name="Hori S."/>
            <person name="Arai W."/>
            <person name="Tsubouchi T."/>
            <person name="Morono Y."/>
            <person name="Uchiyama I."/>
            <person name="Ito T."/>
            <person name="Fujiyama A."/>
            <person name="Inagaki F."/>
            <person name="Takami H."/>
        </authorList>
    </citation>
    <scope>NUCLEOTIDE SEQUENCE</scope>
    <source>
        <strain evidence="2">Expedition CK06-06</strain>
    </source>
</reference>
<name>X0XHK9_9ZZZZ</name>
<evidence type="ECO:0000256" key="1">
    <source>
        <dbReference type="ARBA" id="ARBA00022801"/>
    </source>
</evidence>
<protein>
    <recommendedName>
        <fullName evidence="3">Amidohydrolase-related domain-containing protein</fullName>
    </recommendedName>
</protein>
<sequence>FDRIEDKGTIKLANVVPDFDRPSYELIEYLTNKNIIVGAGHSNATCEQIEEATRAGLKYFIHLTNGPTGGSYKPFHGGGAIEAVLKSDELYAEQILDGYHVNPAYVRDILKRKGVDRIVGITDCMFAAGSQIKQFTSGGIHGAVSEDGKYFQVVGKSNVLFSSNLTMDRGFCNLLNWLTTDMQGIWNRLHNAFGFEDALVAVAKILSTNPCALTGLDKEGCGSIADGAKADLCVLDITGSPGNFKVTVESTIVNGRIVY</sequence>
<dbReference type="InterPro" id="IPR011059">
    <property type="entry name" value="Metal-dep_hydrolase_composite"/>
</dbReference>
<feature type="non-terminal residue" evidence="2">
    <location>
        <position position="1"/>
    </location>
</feature>
<keyword evidence="1" id="KW-0378">Hydrolase</keyword>
<proteinExistence type="predicted"/>
<dbReference type="Gene3D" id="2.30.40.10">
    <property type="entry name" value="Urease, subunit C, domain 1"/>
    <property type="match status" value="1"/>
</dbReference>
<evidence type="ECO:0008006" key="3">
    <source>
        <dbReference type="Google" id="ProtNLM"/>
    </source>
</evidence>
<dbReference type="GO" id="GO:0006046">
    <property type="term" value="P:N-acetylglucosamine catabolic process"/>
    <property type="evidence" value="ECO:0007669"/>
    <property type="project" value="TreeGrafter"/>
</dbReference>
<feature type="non-terminal residue" evidence="2">
    <location>
        <position position="259"/>
    </location>
</feature>
<comment type="caution">
    <text evidence="2">The sequence shown here is derived from an EMBL/GenBank/DDBJ whole genome shotgun (WGS) entry which is preliminary data.</text>
</comment>
<dbReference type="SUPFAM" id="SSF51556">
    <property type="entry name" value="Metallo-dependent hydrolases"/>
    <property type="match status" value="1"/>
</dbReference>
<evidence type="ECO:0000313" key="2">
    <source>
        <dbReference type="EMBL" id="GAG24426.1"/>
    </source>
</evidence>
<dbReference type="InterPro" id="IPR032466">
    <property type="entry name" value="Metal_Hydrolase"/>
</dbReference>
<dbReference type="AlphaFoldDB" id="X0XHK9"/>
<organism evidence="2">
    <name type="scientific">marine sediment metagenome</name>
    <dbReference type="NCBI Taxonomy" id="412755"/>
    <lineage>
        <taxon>unclassified sequences</taxon>
        <taxon>metagenomes</taxon>
        <taxon>ecological metagenomes</taxon>
    </lineage>
</organism>
<dbReference type="PANTHER" id="PTHR11113">
    <property type="entry name" value="N-ACETYLGLUCOSAMINE-6-PHOSPHATE DEACETYLASE"/>
    <property type="match status" value="1"/>
</dbReference>
<gene>
    <name evidence="2" type="ORF">S01H1_53473</name>
</gene>
<dbReference type="Gene3D" id="3.20.20.140">
    <property type="entry name" value="Metal-dependent hydrolases"/>
    <property type="match status" value="1"/>
</dbReference>
<accession>X0XHK9</accession>